<evidence type="ECO:0000256" key="11">
    <source>
        <dbReference type="ARBA" id="ARBA00023136"/>
    </source>
</evidence>
<evidence type="ECO:0000256" key="4">
    <source>
        <dbReference type="ARBA" id="ARBA00013795"/>
    </source>
</evidence>
<evidence type="ECO:0000256" key="2">
    <source>
        <dbReference type="ARBA" id="ARBA00004687"/>
    </source>
</evidence>
<keyword evidence="7 12" id="KW-0808">Transferase</keyword>
<comment type="function">
    <text evidence="12">Mannosyltransferase involved in glycosylphosphatidylinositol-anchor biosynthesis.</text>
</comment>
<feature type="transmembrane region" description="Helical" evidence="12">
    <location>
        <begin position="458"/>
        <end position="477"/>
    </location>
</feature>
<dbReference type="GO" id="GO:0006506">
    <property type="term" value="P:GPI anchor biosynthetic process"/>
    <property type="evidence" value="ECO:0007669"/>
    <property type="project" value="UniProtKB-KW"/>
</dbReference>
<evidence type="ECO:0000256" key="6">
    <source>
        <dbReference type="ARBA" id="ARBA00022676"/>
    </source>
</evidence>
<dbReference type="Proteomes" id="UP001285441">
    <property type="component" value="Unassembled WGS sequence"/>
</dbReference>
<evidence type="ECO:0000256" key="1">
    <source>
        <dbReference type="ARBA" id="ARBA00004477"/>
    </source>
</evidence>
<evidence type="ECO:0000256" key="3">
    <source>
        <dbReference type="ARBA" id="ARBA00008698"/>
    </source>
</evidence>
<keyword evidence="8 12" id="KW-0812">Transmembrane</keyword>
<dbReference type="PANTHER" id="PTHR12468">
    <property type="entry name" value="GPI MANNOSYLTRANSFERASE 2"/>
    <property type="match status" value="1"/>
</dbReference>
<keyword evidence="6 12" id="KW-0328">Glycosyltransferase</keyword>
<organism evidence="14 15">
    <name type="scientific">Podospora didyma</name>
    <dbReference type="NCBI Taxonomy" id="330526"/>
    <lineage>
        <taxon>Eukaryota</taxon>
        <taxon>Fungi</taxon>
        <taxon>Dikarya</taxon>
        <taxon>Ascomycota</taxon>
        <taxon>Pezizomycotina</taxon>
        <taxon>Sordariomycetes</taxon>
        <taxon>Sordariomycetidae</taxon>
        <taxon>Sordariales</taxon>
        <taxon>Podosporaceae</taxon>
        <taxon>Podospora</taxon>
    </lineage>
</organism>
<dbReference type="EMBL" id="JAULSW010000005">
    <property type="protein sequence ID" value="KAK3381500.1"/>
    <property type="molecule type" value="Genomic_DNA"/>
</dbReference>
<evidence type="ECO:0000313" key="15">
    <source>
        <dbReference type="Proteomes" id="UP001285441"/>
    </source>
</evidence>
<dbReference type="AlphaFoldDB" id="A0AAE0NHD3"/>
<feature type="transmembrane region" description="Helical" evidence="12">
    <location>
        <begin position="402"/>
        <end position="423"/>
    </location>
</feature>
<evidence type="ECO:0000256" key="12">
    <source>
        <dbReference type="RuleBase" id="RU363112"/>
    </source>
</evidence>
<proteinExistence type="inferred from homology"/>
<dbReference type="InterPro" id="IPR007315">
    <property type="entry name" value="PIG-V/Gpi18"/>
</dbReference>
<evidence type="ECO:0000256" key="13">
    <source>
        <dbReference type="SAM" id="MobiDB-lite"/>
    </source>
</evidence>
<keyword evidence="11 12" id="KW-0472">Membrane</keyword>
<feature type="region of interest" description="Disordered" evidence="13">
    <location>
        <begin position="1"/>
        <end position="27"/>
    </location>
</feature>
<evidence type="ECO:0000256" key="10">
    <source>
        <dbReference type="ARBA" id="ARBA00022989"/>
    </source>
</evidence>
<feature type="transmembrane region" description="Helical" evidence="12">
    <location>
        <begin position="34"/>
        <end position="56"/>
    </location>
</feature>
<accession>A0AAE0NHD3</accession>
<feature type="transmembrane region" description="Helical" evidence="12">
    <location>
        <begin position="190"/>
        <end position="211"/>
    </location>
</feature>
<evidence type="ECO:0000313" key="14">
    <source>
        <dbReference type="EMBL" id="KAK3381500.1"/>
    </source>
</evidence>
<comment type="caution">
    <text evidence="14">The sequence shown here is derived from an EMBL/GenBank/DDBJ whole genome shotgun (WGS) entry which is preliminary data.</text>
</comment>
<gene>
    <name evidence="14" type="ORF">B0H63DRAFT_206472</name>
</gene>
<keyword evidence="5 12" id="KW-0337">GPI-anchor biosynthesis</keyword>
<keyword evidence="9 12" id="KW-0256">Endoplasmic reticulum</keyword>
<feature type="transmembrane region" description="Helical" evidence="12">
    <location>
        <begin position="363"/>
        <end position="381"/>
    </location>
</feature>
<dbReference type="Pfam" id="PF04188">
    <property type="entry name" value="Mannosyl_trans2"/>
    <property type="match status" value="1"/>
</dbReference>
<evidence type="ECO:0000256" key="8">
    <source>
        <dbReference type="ARBA" id="ARBA00022692"/>
    </source>
</evidence>
<dbReference type="GO" id="GO:0031501">
    <property type="term" value="C:mannosyltransferase complex"/>
    <property type="evidence" value="ECO:0007669"/>
    <property type="project" value="TreeGrafter"/>
</dbReference>
<comment type="subcellular location">
    <subcellularLocation>
        <location evidence="1 12">Endoplasmic reticulum membrane</location>
        <topology evidence="1 12">Multi-pass membrane protein</topology>
    </subcellularLocation>
</comment>
<evidence type="ECO:0000256" key="9">
    <source>
        <dbReference type="ARBA" id="ARBA00022824"/>
    </source>
</evidence>
<feature type="transmembrane region" description="Helical" evidence="12">
    <location>
        <begin position="157"/>
        <end position="178"/>
    </location>
</feature>
<sequence>MKPSGGRPDALASSSKTKSNTKKKTNYSNSPHRTLIAAFVVWKLFLFAIAAGSYAVGDAYDTSASLAVRNKYASGSSSSSQLNLLGRGLIARFASWDAVYFVSIARRGYRFEQEWAFGSALPLVIRGILRGLSNVGLLGGDEGRGGGGEVGDGSPEALVGVAVANGAHLLSALVLYRLGLQVWRGDRKLALVAALLHLVSPGGLFLSAPYAETACSLFTFLGYLLFARSCAREQEQAQAPLLRDVYVVLAGVSFGLATAFRSNALLNGIPFAWEALQHLPKLLSRRPSDTVWRLLALGVGGASVAAGSVIPQFVAYQRYCSLSEPSGVDPRPWCEARLPSIYTFVQQHYWNTGFLRYWNVPNIPLFLLAAPMLAVLAKSGIDQLLSTGHRPFVAEKSVESSRLLTLVNSAAAAQVLLAVLAVTTYHVQIITRIASGYPLWYWWLANQLIRGEKLGSRIVMFMIIYASIQGALFVSFLPPA</sequence>
<name>A0AAE0NHD3_9PEZI</name>
<keyword evidence="10 12" id="KW-1133">Transmembrane helix</keyword>
<evidence type="ECO:0000256" key="7">
    <source>
        <dbReference type="ARBA" id="ARBA00022679"/>
    </source>
</evidence>
<protein>
    <recommendedName>
        <fullName evidence="4 12">GPI mannosyltransferase 2</fullName>
        <ecNumber evidence="12">2.4.1.-</ecNumber>
    </recommendedName>
</protein>
<dbReference type="GO" id="GO:0004376">
    <property type="term" value="F:GPI mannosyltransferase activity"/>
    <property type="evidence" value="ECO:0007669"/>
    <property type="project" value="InterPro"/>
</dbReference>
<comment type="similarity">
    <text evidence="3 12">Belongs to the PIGV family.</text>
</comment>
<evidence type="ECO:0000256" key="5">
    <source>
        <dbReference type="ARBA" id="ARBA00022502"/>
    </source>
</evidence>
<reference evidence="14" key="1">
    <citation type="journal article" date="2023" name="Mol. Phylogenet. Evol.">
        <title>Genome-scale phylogeny and comparative genomics of the fungal order Sordariales.</title>
        <authorList>
            <person name="Hensen N."/>
            <person name="Bonometti L."/>
            <person name="Westerberg I."/>
            <person name="Brannstrom I.O."/>
            <person name="Guillou S."/>
            <person name="Cros-Aarteil S."/>
            <person name="Calhoun S."/>
            <person name="Haridas S."/>
            <person name="Kuo A."/>
            <person name="Mondo S."/>
            <person name="Pangilinan J."/>
            <person name="Riley R."/>
            <person name="LaButti K."/>
            <person name="Andreopoulos B."/>
            <person name="Lipzen A."/>
            <person name="Chen C."/>
            <person name="Yan M."/>
            <person name="Daum C."/>
            <person name="Ng V."/>
            <person name="Clum A."/>
            <person name="Steindorff A."/>
            <person name="Ohm R.A."/>
            <person name="Martin F."/>
            <person name="Silar P."/>
            <person name="Natvig D.O."/>
            <person name="Lalanne C."/>
            <person name="Gautier V."/>
            <person name="Ament-Velasquez S.L."/>
            <person name="Kruys A."/>
            <person name="Hutchinson M.I."/>
            <person name="Powell A.J."/>
            <person name="Barry K."/>
            <person name="Miller A.N."/>
            <person name="Grigoriev I.V."/>
            <person name="Debuchy R."/>
            <person name="Gladieux P."/>
            <person name="Hiltunen Thoren M."/>
            <person name="Johannesson H."/>
        </authorList>
    </citation>
    <scope>NUCLEOTIDE SEQUENCE</scope>
    <source>
        <strain evidence="14">CBS 232.78</strain>
    </source>
</reference>
<comment type="pathway">
    <text evidence="2 12">Glycolipid biosynthesis; glycosylphosphatidylinositol-anchor biosynthesis.</text>
</comment>
<dbReference type="GO" id="GO:0005789">
    <property type="term" value="C:endoplasmic reticulum membrane"/>
    <property type="evidence" value="ECO:0007669"/>
    <property type="project" value="UniProtKB-SubCell"/>
</dbReference>
<reference evidence="14" key="2">
    <citation type="submission" date="2023-06" db="EMBL/GenBank/DDBJ databases">
        <authorList>
            <consortium name="Lawrence Berkeley National Laboratory"/>
            <person name="Haridas S."/>
            <person name="Hensen N."/>
            <person name="Bonometti L."/>
            <person name="Westerberg I."/>
            <person name="Brannstrom I.O."/>
            <person name="Guillou S."/>
            <person name="Cros-Aarteil S."/>
            <person name="Calhoun S."/>
            <person name="Kuo A."/>
            <person name="Mondo S."/>
            <person name="Pangilinan J."/>
            <person name="Riley R."/>
            <person name="LaButti K."/>
            <person name="Andreopoulos B."/>
            <person name="Lipzen A."/>
            <person name="Chen C."/>
            <person name="Yanf M."/>
            <person name="Daum C."/>
            <person name="Ng V."/>
            <person name="Clum A."/>
            <person name="Steindorff A."/>
            <person name="Ohm R."/>
            <person name="Martin F."/>
            <person name="Silar P."/>
            <person name="Natvig D."/>
            <person name="Lalanne C."/>
            <person name="Gautier V."/>
            <person name="Ament-velasquez S.L."/>
            <person name="Kruys A."/>
            <person name="Hutchinson M.I."/>
            <person name="Powell A.J."/>
            <person name="Barry K."/>
            <person name="Miller A.N."/>
            <person name="Grigoriev I.V."/>
            <person name="Debuchy R."/>
            <person name="Gladieux P."/>
            <person name="Thoren M.H."/>
            <person name="Johannesson H."/>
        </authorList>
    </citation>
    <scope>NUCLEOTIDE SEQUENCE</scope>
    <source>
        <strain evidence="14">CBS 232.78</strain>
    </source>
</reference>
<feature type="transmembrane region" description="Helical" evidence="12">
    <location>
        <begin position="294"/>
        <end position="316"/>
    </location>
</feature>
<dbReference type="GO" id="GO:0000009">
    <property type="term" value="F:alpha-1,6-mannosyltransferase activity"/>
    <property type="evidence" value="ECO:0007669"/>
    <property type="project" value="InterPro"/>
</dbReference>
<keyword evidence="15" id="KW-1185">Reference proteome</keyword>
<dbReference type="PANTHER" id="PTHR12468:SF2">
    <property type="entry name" value="GPI MANNOSYLTRANSFERASE 2"/>
    <property type="match status" value="1"/>
</dbReference>
<dbReference type="EC" id="2.4.1.-" evidence="12"/>
<comment type="caution">
    <text evidence="12">Lacks conserved residue(s) required for the propagation of feature annotation.</text>
</comment>